<proteinExistence type="predicted"/>
<organism evidence="4 5">
    <name type="scientific">Candidatus Fimadaptatus faecigallinarum</name>
    <dbReference type="NCBI Taxonomy" id="2840814"/>
    <lineage>
        <taxon>Bacteria</taxon>
        <taxon>Bacillati</taxon>
        <taxon>Bacillota</taxon>
        <taxon>Clostridia</taxon>
        <taxon>Eubacteriales</taxon>
        <taxon>Candidatus Fimadaptatus</taxon>
    </lineage>
</organism>
<dbReference type="Gene3D" id="3.40.630.30">
    <property type="match status" value="1"/>
</dbReference>
<sequence length="174" mass="19481">MELRGLYVRPAVEADAEVINEVTHNAFTKYQQDLGRSDKVSALKETADDVRRDIAHKHVLVGMLDGRVIGSVRYEILPGQDAPVAYLSRFGVLTEFQGSGLGGILLKRVEDECRACGARAIALHTSSRMTYLVCFYYRNGYFIHSTSTDRGYIRALLVRELVDGDYDLTSVFAR</sequence>
<dbReference type="InterPro" id="IPR000182">
    <property type="entry name" value="GNAT_dom"/>
</dbReference>
<keyword evidence="2" id="KW-0012">Acyltransferase</keyword>
<protein>
    <submittedName>
        <fullName evidence="4">GNAT family N-acetyltransferase</fullName>
    </submittedName>
</protein>
<dbReference type="CDD" id="cd04301">
    <property type="entry name" value="NAT_SF"/>
    <property type="match status" value="1"/>
</dbReference>
<evidence type="ECO:0000313" key="5">
    <source>
        <dbReference type="Proteomes" id="UP000824123"/>
    </source>
</evidence>
<evidence type="ECO:0000259" key="3">
    <source>
        <dbReference type="PROSITE" id="PS51186"/>
    </source>
</evidence>
<dbReference type="EMBL" id="DVNK01000013">
    <property type="protein sequence ID" value="HIU45964.1"/>
    <property type="molecule type" value="Genomic_DNA"/>
</dbReference>
<dbReference type="Proteomes" id="UP000824123">
    <property type="component" value="Unassembled WGS sequence"/>
</dbReference>
<reference evidence="4" key="1">
    <citation type="submission" date="2020-10" db="EMBL/GenBank/DDBJ databases">
        <authorList>
            <person name="Gilroy R."/>
        </authorList>
    </citation>
    <scope>NUCLEOTIDE SEQUENCE</scope>
    <source>
        <strain evidence="4">ChiSxjej2B14-8506</strain>
    </source>
</reference>
<dbReference type="PROSITE" id="PS51186">
    <property type="entry name" value="GNAT"/>
    <property type="match status" value="1"/>
</dbReference>
<dbReference type="GO" id="GO:0016747">
    <property type="term" value="F:acyltransferase activity, transferring groups other than amino-acyl groups"/>
    <property type="evidence" value="ECO:0007669"/>
    <property type="project" value="InterPro"/>
</dbReference>
<dbReference type="AlphaFoldDB" id="A0A9D1S3F7"/>
<accession>A0A9D1S3F7</accession>
<name>A0A9D1S3F7_9FIRM</name>
<evidence type="ECO:0000256" key="2">
    <source>
        <dbReference type="ARBA" id="ARBA00023315"/>
    </source>
</evidence>
<reference evidence="4" key="2">
    <citation type="journal article" date="2021" name="PeerJ">
        <title>Extensive microbial diversity within the chicken gut microbiome revealed by metagenomics and culture.</title>
        <authorList>
            <person name="Gilroy R."/>
            <person name="Ravi A."/>
            <person name="Getino M."/>
            <person name="Pursley I."/>
            <person name="Horton D.L."/>
            <person name="Alikhan N.F."/>
            <person name="Baker D."/>
            <person name="Gharbi K."/>
            <person name="Hall N."/>
            <person name="Watson M."/>
            <person name="Adriaenssens E.M."/>
            <person name="Foster-Nyarko E."/>
            <person name="Jarju S."/>
            <person name="Secka A."/>
            <person name="Antonio M."/>
            <person name="Oren A."/>
            <person name="Chaudhuri R.R."/>
            <person name="La Ragione R."/>
            <person name="Hildebrand F."/>
            <person name="Pallen M.J."/>
        </authorList>
    </citation>
    <scope>NUCLEOTIDE SEQUENCE</scope>
    <source>
        <strain evidence="4">ChiSxjej2B14-8506</strain>
    </source>
</reference>
<evidence type="ECO:0000256" key="1">
    <source>
        <dbReference type="ARBA" id="ARBA00022679"/>
    </source>
</evidence>
<keyword evidence="1" id="KW-0808">Transferase</keyword>
<evidence type="ECO:0000313" key="4">
    <source>
        <dbReference type="EMBL" id="HIU45964.1"/>
    </source>
</evidence>
<dbReference type="Pfam" id="PF00583">
    <property type="entry name" value="Acetyltransf_1"/>
    <property type="match status" value="1"/>
</dbReference>
<feature type="domain" description="N-acetyltransferase" evidence="3">
    <location>
        <begin position="6"/>
        <end position="163"/>
    </location>
</feature>
<gene>
    <name evidence="4" type="ORF">IAC59_01735</name>
</gene>
<dbReference type="SUPFAM" id="SSF55729">
    <property type="entry name" value="Acyl-CoA N-acyltransferases (Nat)"/>
    <property type="match status" value="1"/>
</dbReference>
<dbReference type="InterPro" id="IPR050832">
    <property type="entry name" value="Bact_Acetyltransf"/>
</dbReference>
<dbReference type="PANTHER" id="PTHR43877">
    <property type="entry name" value="AMINOALKYLPHOSPHONATE N-ACETYLTRANSFERASE-RELATED-RELATED"/>
    <property type="match status" value="1"/>
</dbReference>
<dbReference type="InterPro" id="IPR016181">
    <property type="entry name" value="Acyl_CoA_acyltransferase"/>
</dbReference>
<comment type="caution">
    <text evidence="4">The sequence shown here is derived from an EMBL/GenBank/DDBJ whole genome shotgun (WGS) entry which is preliminary data.</text>
</comment>